<reference evidence="1" key="1">
    <citation type="submission" date="2016-05" db="EMBL/GenBank/DDBJ databases">
        <authorList>
            <person name="Lavstsen T."/>
            <person name="Jespersen J.S."/>
        </authorList>
    </citation>
    <scope>NUCLEOTIDE SEQUENCE</scope>
    <source>
        <tissue evidence="1">Brain</tissue>
    </source>
</reference>
<feature type="non-terminal residue" evidence="1">
    <location>
        <position position="1"/>
    </location>
</feature>
<organism evidence="1">
    <name type="scientific">Nothobranchius korthausae</name>
    <dbReference type="NCBI Taxonomy" id="1143690"/>
    <lineage>
        <taxon>Eukaryota</taxon>
        <taxon>Metazoa</taxon>
        <taxon>Chordata</taxon>
        <taxon>Craniata</taxon>
        <taxon>Vertebrata</taxon>
        <taxon>Euteleostomi</taxon>
        <taxon>Actinopterygii</taxon>
        <taxon>Neopterygii</taxon>
        <taxon>Teleostei</taxon>
        <taxon>Neoteleostei</taxon>
        <taxon>Acanthomorphata</taxon>
        <taxon>Ovalentaria</taxon>
        <taxon>Atherinomorphae</taxon>
        <taxon>Cyprinodontiformes</taxon>
        <taxon>Nothobranchiidae</taxon>
        <taxon>Nothobranchius</taxon>
    </lineage>
</organism>
<accession>A0A1A8F3N7</accession>
<dbReference type="AlphaFoldDB" id="A0A1A8F3N7"/>
<name>A0A1A8F3N7_9TELE</name>
<gene>
    <name evidence="1" type="primary">PPP1R3C</name>
</gene>
<protein>
    <submittedName>
        <fullName evidence="1">Protein phosphatase 1, regulatory subunit 3C</fullName>
    </submittedName>
</protein>
<sequence>GSSWSSSLISLAAHACPVDFSPAGRAAVRSTVPCLTG</sequence>
<evidence type="ECO:0000313" key="1">
    <source>
        <dbReference type="EMBL" id="SBQ53737.1"/>
    </source>
</evidence>
<proteinExistence type="predicted"/>
<dbReference type="EMBL" id="HAEB01007210">
    <property type="protein sequence ID" value="SBQ53737.1"/>
    <property type="molecule type" value="Transcribed_RNA"/>
</dbReference>
<feature type="non-terminal residue" evidence="1">
    <location>
        <position position="37"/>
    </location>
</feature>
<reference evidence="1" key="2">
    <citation type="submission" date="2016-06" db="EMBL/GenBank/DDBJ databases">
        <title>The genome of a short-lived fish provides insights into sex chromosome evolution and the genetic control of aging.</title>
        <authorList>
            <person name="Reichwald K."/>
            <person name="Felder M."/>
            <person name="Petzold A."/>
            <person name="Koch P."/>
            <person name="Groth M."/>
            <person name="Platzer M."/>
        </authorList>
    </citation>
    <scope>NUCLEOTIDE SEQUENCE</scope>
    <source>
        <tissue evidence="1">Brain</tissue>
    </source>
</reference>